<protein>
    <recommendedName>
        <fullName evidence="2">Peptide deformylase</fullName>
        <shortName evidence="2">PDF</shortName>
        <ecNumber evidence="2">3.5.1.88</ecNumber>
    </recommendedName>
    <alternativeName>
        <fullName evidence="2">Polypeptide deformylase</fullName>
    </alternativeName>
</protein>
<dbReference type="PIRSF" id="PIRSF004749">
    <property type="entry name" value="Pep_def"/>
    <property type="match status" value="1"/>
</dbReference>
<keyword evidence="4" id="KW-1185">Reference proteome</keyword>
<proteinExistence type="inferred from homology"/>
<dbReference type="Pfam" id="PF01327">
    <property type="entry name" value="Pep_deformylase"/>
    <property type="match status" value="1"/>
</dbReference>
<dbReference type="HAMAP" id="MF_00163">
    <property type="entry name" value="Pep_deformylase"/>
    <property type="match status" value="1"/>
</dbReference>
<keyword evidence="2" id="KW-0479">Metal-binding</keyword>
<keyword evidence="2 3" id="KW-0378">Hydrolase</keyword>
<dbReference type="Gene3D" id="3.90.45.10">
    <property type="entry name" value="Peptide deformylase"/>
    <property type="match status" value="1"/>
</dbReference>
<dbReference type="InterPro" id="IPR023635">
    <property type="entry name" value="Peptide_deformylase"/>
</dbReference>
<dbReference type="CDD" id="cd00487">
    <property type="entry name" value="Pep_deformylase"/>
    <property type="match status" value="1"/>
</dbReference>
<evidence type="ECO:0000313" key="3">
    <source>
        <dbReference type="EMBL" id="MEA9354829.1"/>
    </source>
</evidence>
<comment type="function">
    <text evidence="2">Removes the formyl group from the N-terminal Met of newly synthesized proteins. Requires at least a dipeptide for an efficient rate of reaction. N-terminal L-methionine is a prerequisite for activity but the enzyme has broad specificity at other positions.</text>
</comment>
<keyword evidence="2" id="KW-0648">Protein biosynthesis</keyword>
<feature type="binding site" evidence="2">
    <location>
        <position position="161"/>
    </location>
    <ligand>
        <name>Fe cation</name>
        <dbReference type="ChEBI" id="CHEBI:24875"/>
    </ligand>
</feature>
<dbReference type="GO" id="GO:0042586">
    <property type="term" value="F:peptide deformylase activity"/>
    <property type="evidence" value="ECO:0007669"/>
    <property type="project" value="UniProtKB-EC"/>
</dbReference>
<dbReference type="NCBIfam" id="TIGR00079">
    <property type="entry name" value="pept_deformyl"/>
    <property type="match status" value="1"/>
</dbReference>
<dbReference type="RefSeq" id="WP_323574323.1">
    <property type="nucleotide sequence ID" value="NZ_JAYGJQ010000001.1"/>
</dbReference>
<feature type="binding site" evidence="2">
    <location>
        <position position="119"/>
    </location>
    <ligand>
        <name>Fe cation</name>
        <dbReference type="ChEBI" id="CHEBI:24875"/>
    </ligand>
</feature>
<dbReference type="PANTHER" id="PTHR10458">
    <property type="entry name" value="PEPTIDE DEFORMYLASE"/>
    <property type="match status" value="1"/>
</dbReference>
<feature type="binding site" evidence="2">
    <location>
        <position position="165"/>
    </location>
    <ligand>
        <name>Fe cation</name>
        <dbReference type="ChEBI" id="CHEBI:24875"/>
    </ligand>
</feature>
<sequence>MKENFLDNYELIGTKLPISVYPAPVLKKIAAPVTEFNDDLRALIKDMLFTMYHAPGIGLAAPQVGHSIRLFVMDIWFEREKVTLPDGSSEYRYSDMQPIAVINPVFKNKTGEIIHEEGCLSVPGVYEDVKRAEFVTVEYQDMFGNHHSLEADELLSVCLQHENDHLDGIVFIERLSFLKKQLIEKKFLKKAKKK</sequence>
<dbReference type="NCBIfam" id="NF001159">
    <property type="entry name" value="PRK00150.1-3"/>
    <property type="match status" value="1"/>
</dbReference>
<comment type="similarity">
    <text evidence="1 2">Belongs to the polypeptide deformylase family.</text>
</comment>
<dbReference type="PANTHER" id="PTHR10458:SF22">
    <property type="entry name" value="PEPTIDE DEFORMYLASE"/>
    <property type="match status" value="1"/>
</dbReference>
<comment type="catalytic activity">
    <reaction evidence="2">
        <text>N-terminal N-formyl-L-methionyl-[peptide] + H2O = N-terminal L-methionyl-[peptide] + formate</text>
        <dbReference type="Rhea" id="RHEA:24420"/>
        <dbReference type="Rhea" id="RHEA-COMP:10639"/>
        <dbReference type="Rhea" id="RHEA-COMP:10640"/>
        <dbReference type="ChEBI" id="CHEBI:15377"/>
        <dbReference type="ChEBI" id="CHEBI:15740"/>
        <dbReference type="ChEBI" id="CHEBI:49298"/>
        <dbReference type="ChEBI" id="CHEBI:64731"/>
        <dbReference type="EC" id="3.5.1.88"/>
    </reaction>
</comment>
<dbReference type="PRINTS" id="PR01576">
    <property type="entry name" value="PDEFORMYLASE"/>
</dbReference>
<comment type="cofactor">
    <cofactor evidence="2">
        <name>Fe(2+)</name>
        <dbReference type="ChEBI" id="CHEBI:29033"/>
    </cofactor>
    <text evidence="2">Binds 1 Fe(2+) ion.</text>
</comment>
<gene>
    <name evidence="2 3" type="primary">def</name>
    <name evidence="3" type="ORF">SHI21_01355</name>
</gene>
<organism evidence="3 4">
    <name type="scientific">Bacteriovorax antarcticus</name>
    <dbReference type="NCBI Taxonomy" id="3088717"/>
    <lineage>
        <taxon>Bacteria</taxon>
        <taxon>Pseudomonadati</taxon>
        <taxon>Bdellovibrionota</taxon>
        <taxon>Bacteriovoracia</taxon>
        <taxon>Bacteriovoracales</taxon>
        <taxon>Bacteriovoracaceae</taxon>
        <taxon>Bacteriovorax</taxon>
    </lineage>
</organism>
<accession>A0ABU5VP73</accession>
<dbReference type="InterPro" id="IPR036821">
    <property type="entry name" value="Peptide_deformylase_sf"/>
</dbReference>
<evidence type="ECO:0000256" key="1">
    <source>
        <dbReference type="ARBA" id="ARBA00010759"/>
    </source>
</evidence>
<comment type="caution">
    <text evidence="3">The sequence shown here is derived from an EMBL/GenBank/DDBJ whole genome shotgun (WGS) entry which is preliminary data.</text>
</comment>
<keyword evidence="2" id="KW-0408">Iron</keyword>
<evidence type="ECO:0000256" key="2">
    <source>
        <dbReference type="HAMAP-Rule" id="MF_00163"/>
    </source>
</evidence>
<dbReference type="SUPFAM" id="SSF56420">
    <property type="entry name" value="Peptide deformylase"/>
    <property type="match status" value="1"/>
</dbReference>
<feature type="active site" evidence="2">
    <location>
        <position position="162"/>
    </location>
</feature>
<dbReference type="Proteomes" id="UP001302274">
    <property type="component" value="Unassembled WGS sequence"/>
</dbReference>
<name>A0ABU5VP73_9BACT</name>
<dbReference type="EC" id="3.5.1.88" evidence="2"/>
<dbReference type="EMBL" id="JAYGJQ010000001">
    <property type="protein sequence ID" value="MEA9354829.1"/>
    <property type="molecule type" value="Genomic_DNA"/>
</dbReference>
<reference evidence="3 4" key="1">
    <citation type="submission" date="2023-11" db="EMBL/GenBank/DDBJ databases">
        <title>A Novel Polar Bacteriovorax (B. antarcticus) Isolated from the Biocrust in Antarctica.</title>
        <authorList>
            <person name="Mun W."/>
            <person name="Choi S.Y."/>
            <person name="Mitchell R.J."/>
        </authorList>
    </citation>
    <scope>NUCLEOTIDE SEQUENCE [LARGE SCALE GENOMIC DNA]</scope>
    <source>
        <strain evidence="3 4">PP10</strain>
    </source>
</reference>
<evidence type="ECO:0000313" key="4">
    <source>
        <dbReference type="Proteomes" id="UP001302274"/>
    </source>
</evidence>